<keyword evidence="1" id="KW-0697">Rotamase</keyword>
<accession>A0A0D3K661</accession>
<dbReference type="Pfam" id="PF00160">
    <property type="entry name" value="Pro_isomerase"/>
    <property type="match status" value="1"/>
</dbReference>
<dbReference type="PANTHER" id="PTHR47511">
    <property type="entry name" value="PEPTIDYL-PROLYL CIS-TRANS ISOMERASE CYP23"/>
    <property type="match status" value="1"/>
</dbReference>
<evidence type="ECO:0000313" key="4">
    <source>
        <dbReference type="EnsemblProtists" id="EOD31246"/>
    </source>
</evidence>
<feature type="signal peptide" evidence="1">
    <location>
        <begin position="1"/>
        <end position="24"/>
    </location>
</feature>
<feature type="domain" description="PPIase cyclophilin-type" evidence="2">
    <location>
        <begin position="85"/>
        <end position="236"/>
    </location>
</feature>
<feature type="chain" id="PRO_5044044669" description="Peptidyl-prolyl cis-trans isomerase" evidence="1">
    <location>
        <begin position="25"/>
        <end position="243"/>
    </location>
</feature>
<dbReference type="PANTHER" id="PTHR47511:SF1">
    <property type="entry name" value="PEPTIDYL-PROLYL CIS-TRANS ISOMERASE CYP23"/>
    <property type="match status" value="1"/>
</dbReference>
<dbReference type="PROSITE" id="PS51670">
    <property type="entry name" value="SHKT"/>
    <property type="match status" value="1"/>
</dbReference>
<dbReference type="EC" id="5.2.1.8" evidence="1"/>
<feature type="domain" description="ShKT" evidence="3">
    <location>
        <begin position="27"/>
        <end position="61"/>
    </location>
</feature>
<keyword evidence="5" id="KW-1185">Reference proteome</keyword>
<dbReference type="EnsemblProtists" id="EOD31246">
    <property type="protein sequence ID" value="EOD31246"/>
    <property type="gene ID" value="EMIHUDRAFT_468248"/>
</dbReference>
<dbReference type="InterPro" id="IPR044233">
    <property type="entry name" value="CYP23-like"/>
</dbReference>
<proteinExistence type="inferred from homology"/>
<name>A0A0D3K661_EMIH1</name>
<dbReference type="CDD" id="cd00317">
    <property type="entry name" value="cyclophilin"/>
    <property type="match status" value="1"/>
</dbReference>
<dbReference type="InterPro" id="IPR003582">
    <property type="entry name" value="ShKT_dom"/>
</dbReference>
<dbReference type="GeneID" id="17276519"/>
<dbReference type="Gene3D" id="1.10.10.1940">
    <property type="match status" value="1"/>
</dbReference>
<evidence type="ECO:0000259" key="2">
    <source>
        <dbReference type="PROSITE" id="PS50072"/>
    </source>
</evidence>
<dbReference type="Pfam" id="PF01549">
    <property type="entry name" value="ShK"/>
    <property type="match status" value="1"/>
</dbReference>
<protein>
    <recommendedName>
        <fullName evidence="1">Peptidyl-prolyl cis-trans isomerase</fullName>
        <shortName evidence="1">PPIase</shortName>
        <ecNumber evidence="1">5.2.1.8</ecNumber>
    </recommendedName>
</protein>
<dbReference type="eggNOG" id="KOG0884">
    <property type="taxonomic scope" value="Eukaryota"/>
</dbReference>
<evidence type="ECO:0000313" key="5">
    <source>
        <dbReference type="Proteomes" id="UP000013827"/>
    </source>
</evidence>
<comment type="similarity">
    <text evidence="1">Belongs to the cyclophilin-type PPIase family.</text>
</comment>
<dbReference type="STRING" id="2903.R1F7B7"/>
<reference evidence="4" key="2">
    <citation type="submission" date="2024-10" db="UniProtKB">
        <authorList>
            <consortium name="EnsemblProtists"/>
        </authorList>
    </citation>
    <scope>IDENTIFICATION</scope>
</reference>
<evidence type="ECO:0000256" key="1">
    <source>
        <dbReference type="RuleBase" id="RU363019"/>
    </source>
</evidence>
<reference evidence="5" key="1">
    <citation type="journal article" date="2013" name="Nature">
        <title>Pan genome of the phytoplankton Emiliania underpins its global distribution.</title>
        <authorList>
            <person name="Read B.A."/>
            <person name="Kegel J."/>
            <person name="Klute M.J."/>
            <person name="Kuo A."/>
            <person name="Lefebvre S.C."/>
            <person name="Maumus F."/>
            <person name="Mayer C."/>
            <person name="Miller J."/>
            <person name="Monier A."/>
            <person name="Salamov A."/>
            <person name="Young J."/>
            <person name="Aguilar M."/>
            <person name="Claverie J.M."/>
            <person name="Frickenhaus S."/>
            <person name="Gonzalez K."/>
            <person name="Herman E.K."/>
            <person name="Lin Y.C."/>
            <person name="Napier J."/>
            <person name="Ogata H."/>
            <person name="Sarno A.F."/>
            <person name="Shmutz J."/>
            <person name="Schroeder D."/>
            <person name="de Vargas C."/>
            <person name="Verret F."/>
            <person name="von Dassow P."/>
            <person name="Valentin K."/>
            <person name="Van de Peer Y."/>
            <person name="Wheeler G."/>
            <person name="Dacks J.B."/>
            <person name="Delwiche C.F."/>
            <person name="Dyhrman S.T."/>
            <person name="Glockner G."/>
            <person name="John U."/>
            <person name="Richards T."/>
            <person name="Worden A.Z."/>
            <person name="Zhang X."/>
            <person name="Grigoriev I.V."/>
            <person name="Allen A.E."/>
            <person name="Bidle K."/>
            <person name="Borodovsky M."/>
            <person name="Bowler C."/>
            <person name="Brownlee C."/>
            <person name="Cock J.M."/>
            <person name="Elias M."/>
            <person name="Gladyshev V.N."/>
            <person name="Groth M."/>
            <person name="Guda C."/>
            <person name="Hadaegh A."/>
            <person name="Iglesias-Rodriguez M.D."/>
            <person name="Jenkins J."/>
            <person name="Jones B.M."/>
            <person name="Lawson T."/>
            <person name="Leese F."/>
            <person name="Lindquist E."/>
            <person name="Lobanov A."/>
            <person name="Lomsadze A."/>
            <person name="Malik S.B."/>
            <person name="Marsh M.E."/>
            <person name="Mackinder L."/>
            <person name="Mock T."/>
            <person name="Mueller-Roeber B."/>
            <person name="Pagarete A."/>
            <person name="Parker M."/>
            <person name="Probert I."/>
            <person name="Quesneville H."/>
            <person name="Raines C."/>
            <person name="Rensing S.A."/>
            <person name="Riano-Pachon D.M."/>
            <person name="Richier S."/>
            <person name="Rokitta S."/>
            <person name="Shiraiwa Y."/>
            <person name="Soanes D.M."/>
            <person name="van der Giezen M."/>
            <person name="Wahlund T.M."/>
            <person name="Williams B."/>
            <person name="Wilson W."/>
            <person name="Wolfe G."/>
            <person name="Wurch L.L."/>
        </authorList>
    </citation>
    <scope>NUCLEOTIDE SEQUENCE</scope>
</reference>
<dbReference type="InterPro" id="IPR002130">
    <property type="entry name" value="Cyclophilin-type_PPIase_dom"/>
</dbReference>
<dbReference type="KEGG" id="ehx:EMIHUDRAFT_468248"/>
<dbReference type="RefSeq" id="XP_005783675.1">
    <property type="nucleotide sequence ID" value="XM_005783618.1"/>
</dbReference>
<keyword evidence="1" id="KW-0413">Isomerase</keyword>
<comment type="function">
    <text evidence="1">PPIases accelerate the folding of proteins. It catalyzes the cis-trans isomerization of proline imidic peptide bonds in oligopeptides.</text>
</comment>
<dbReference type="PaxDb" id="2903-EOD31246"/>
<keyword evidence="1" id="KW-0732">Signal</keyword>
<comment type="catalytic activity">
    <reaction evidence="1">
        <text>[protein]-peptidylproline (omega=180) = [protein]-peptidylproline (omega=0)</text>
        <dbReference type="Rhea" id="RHEA:16237"/>
        <dbReference type="Rhea" id="RHEA-COMP:10747"/>
        <dbReference type="Rhea" id="RHEA-COMP:10748"/>
        <dbReference type="ChEBI" id="CHEBI:83833"/>
        <dbReference type="ChEBI" id="CHEBI:83834"/>
        <dbReference type="EC" id="5.2.1.8"/>
    </reaction>
</comment>
<dbReference type="Gene3D" id="2.40.100.10">
    <property type="entry name" value="Cyclophilin-like"/>
    <property type="match status" value="1"/>
</dbReference>
<sequence>MYMLQTRLCVGLVVALLSSTPLASDDCVDEQPNCESWAAAGECKKNAGFMSRACPRSCGTCPPPIDPALLELGPERVVMDIEGYGKVTLGFYPKAAPVTVPHLLSLFRLGCYDSNHIFRVDKGFVAQVQSVSQGSVLSPLSAECAREAAKTVPGEFTGIRHVRGMLSMGRMSDPDSGGSSFSMLLGRAAHLDGEYTVFGKVLDGDDVLKSVEEVETRQEGIFVMPKKRITITSAIVHAEEQEL</sequence>
<dbReference type="PRINTS" id="PR00153">
    <property type="entry name" value="CSAPPISMRASE"/>
</dbReference>
<dbReference type="HOGENOM" id="CLU_1153517_0_0_1"/>
<dbReference type="Proteomes" id="UP000013827">
    <property type="component" value="Unassembled WGS sequence"/>
</dbReference>
<dbReference type="AlphaFoldDB" id="A0A0D3K661"/>
<dbReference type="GO" id="GO:0003755">
    <property type="term" value="F:peptidyl-prolyl cis-trans isomerase activity"/>
    <property type="evidence" value="ECO:0007669"/>
    <property type="project" value="UniProtKB-UniRule"/>
</dbReference>
<dbReference type="SMART" id="SM00254">
    <property type="entry name" value="ShKT"/>
    <property type="match status" value="1"/>
</dbReference>
<evidence type="ECO:0000259" key="3">
    <source>
        <dbReference type="PROSITE" id="PS51670"/>
    </source>
</evidence>
<dbReference type="PROSITE" id="PS50072">
    <property type="entry name" value="CSA_PPIASE_2"/>
    <property type="match status" value="1"/>
</dbReference>
<dbReference type="OMA" id="ITIHSTY"/>
<dbReference type="SUPFAM" id="SSF50891">
    <property type="entry name" value="Cyclophilin-like"/>
    <property type="match status" value="1"/>
</dbReference>
<dbReference type="InterPro" id="IPR029000">
    <property type="entry name" value="Cyclophilin-like_dom_sf"/>
</dbReference>
<organism evidence="4 5">
    <name type="scientific">Emiliania huxleyi (strain CCMP1516)</name>
    <dbReference type="NCBI Taxonomy" id="280463"/>
    <lineage>
        <taxon>Eukaryota</taxon>
        <taxon>Haptista</taxon>
        <taxon>Haptophyta</taxon>
        <taxon>Prymnesiophyceae</taxon>
        <taxon>Isochrysidales</taxon>
        <taxon>Noelaerhabdaceae</taxon>
        <taxon>Emiliania</taxon>
    </lineage>
</organism>